<evidence type="ECO:0000313" key="2">
    <source>
        <dbReference type="EMBL" id="ODN72745.1"/>
    </source>
</evidence>
<dbReference type="EMBL" id="AWGJ01000014">
    <property type="protein sequence ID" value="ODN72745.1"/>
    <property type="molecule type" value="Genomic_DNA"/>
</dbReference>
<feature type="compositionally biased region" description="Low complexity" evidence="1">
    <location>
        <begin position="201"/>
        <end position="216"/>
    </location>
</feature>
<reference evidence="2 3" key="1">
    <citation type="submission" date="2016-06" db="EMBL/GenBank/DDBJ databases">
        <title>Evolution of pathogenesis and genome organization in the Tremellales.</title>
        <authorList>
            <person name="Cuomo C."/>
            <person name="Litvintseva A."/>
            <person name="Heitman J."/>
            <person name="Chen Y."/>
            <person name="Sun S."/>
            <person name="Springer D."/>
            <person name="Dromer F."/>
            <person name="Young S."/>
            <person name="Zeng Q."/>
            <person name="Chapman S."/>
            <person name="Gujja S."/>
            <person name="Saif S."/>
            <person name="Birren B."/>
        </authorList>
    </citation>
    <scope>NUCLEOTIDE SEQUENCE [LARGE SCALE GENOMIC DNA]</scope>
    <source>
        <strain evidence="2 3">CBS 6039</strain>
    </source>
</reference>
<comment type="caution">
    <text evidence="2">The sequence shown here is derived from an EMBL/GenBank/DDBJ whole genome shotgun (WGS) entry which is preliminary data.</text>
</comment>
<feature type="compositionally biased region" description="Basic and acidic residues" evidence="1">
    <location>
        <begin position="217"/>
        <end position="235"/>
    </location>
</feature>
<feature type="region of interest" description="Disordered" evidence="1">
    <location>
        <begin position="107"/>
        <end position="249"/>
    </location>
</feature>
<dbReference type="Proteomes" id="UP000094065">
    <property type="component" value="Unassembled WGS sequence"/>
</dbReference>
<proteinExistence type="predicted"/>
<dbReference type="AlphaFoldDB" id="A0A1E3H9D4"/>
<organism evidence="2 3">
    <name type="scientific">Cryptococcus amylolentus CBS 6039</name>
    <dbReference type="NCBI Taxonomy" id="1295533"/>
    <lineage>
        <taxon>Eukaryota</taxon>
        <taxon>Fungi</taxon>
        <taxon>Dikarya</taxon>
        <taxon>Basidiomycota</taxon>
        <taxon>Agaricomycotina</taxon>
        <taxon>Tremellomycetes</taxon>
        <taxon>Tremellales</taxon>
        <taxon>Cryptococcaceae</taxon>
        <taxon>Cryptococcus</taxon>
    </lineage>
</organism>
<protein>
    <submittedName>
        <fullName evidence="2">Uncharacterized protein</fullName>
    </submittedName>
</protein>
<sequence>MSASDVTHDPDFKKAGESYFHNDKRYIWCTVCHCGIACGNSLSDFHYRQHVNVFKSGCRDNEKRKAAWKRKRPRQLGEETRRPGKDAQQRVFRSWFNVPKPGCAEKGAEVSNEAASASQNPPTALPLSFTSASGAPAAPSVEEGRPTVIPQVGEKRRRDDVEIAEIGVDNGGEEDVGGDRVGNTRKASKHSPVPPDLDRAPQPSSSPSLTNNTPPVSEHEQRHRKESERGADVDPLHLLSEPVQAVKAL</sequence>
<accession>A0A1E3H9D4</accession>
<dbReference type="GeneID" id="30159491"/>
<feature type="compositionally biased region" description="Polar residues" evidence="1">
    <location>
        <begin position="113"/>
        <end position="133"/>
    </location>
</feature>
<gene>
    <name evidence="2" type="ORF">L202_08182</name>
</gene>
<keyword evidence="3" id="KW-1185">Reference proteome</keyword>
<dbReference type="RefSeq" id="XP_018988686.1">
    <property type="nucleotide sequence ID" value="XM_019143023.1"/>
</dbReference>
<name>A0A1E3H9D4_9TREE</name>
<feature type="compositionally biased region" description="Basic and acidic residues" evidence="1">
    <location>
        <begin position="75"/>
        <end position="88"/>
    </location>
</feature>
<feature type="region of interest" description="Disordered" evidence="1">
    <location>
        <begin position="65"/>
        <end position="89"/>
    </location>
</feature>
<evidence type="ECO:0000313" key="3">
    <source>
        <dbReference type="Proteomes" id="UP000094065"/>
    </source>
</evidence>
<evidence type="ECO:0000256" key="1">
    <source>
        <dbReference type="SAM" id="MobiDB-lite"/>
    </source>
</evidence>
<dbReference type="OrthoDB" id="10548472at2759"/>